<evidence type="ECO:0000256" key="9">
    <source>
        <dbReference type="ARBA" id="ARBA00023295"/>
    </source>
</evidence>
<keyword evidence="8" id="KW-0119">Carbohydrate metabolism</keyword>
<dbReference type="CDD" id="cd02853">
    <property type="entry name" value="E_set_MTHase_like_N"/>
    <property type="match status" value="1"/>
</dbReference>
<dbReference type="InterPro" id="IPR006047">
    <property type="entry name" value="GH13_cat_dom"/>
</dbReference>
<dbReference type="PIRSF" id="PIRSF006337">
    <property type="entry name" value="Trehalose_TreZ"/>
    <property type="match status" value="1"/>
</dbReference>
<organism evidence="14">
    <name type="scientific">marine sediment metagenome</name>
    <dbReference type="NCBI Taxonomy" id="412755"/>
    <lineage>
        <taxon>unclassified sequences</taxon>
        <taxon>metagenomes</taxon>
        <taxon>ecological metagenomes</taxon>
    </lineage>
</organism>
<dbReference type="CDD" id="cd11325">
    <property type="entry name" value="AmyAc_GTHase"/>
    <property type="match status" value="1"/>
</dbReference>
<dbReference type="EMBL" id="LAZR01000006">
    <property type="protein sequence ID" value="KKO09568.1"/>
    <property type="molecule type" value="Genomic_DNA"/>
</dbReference>
<dbReference type="GO" id="GO:0005737">
    <property type="term" value="C:cytoplasm"/>
    <property type="evidence" value="ECO:0007669"/>
    <property type="project" value="UniProtKB-SubCell"/>
</dbReference>
<comment type="catalytic activity">
    <reaction evidence="12">
        <text>hydrolysis of (1-&gt;4)-alpha-D-glucosidic linkage in 4-alpha-D-[(1-&gt;4)-alpha-D-glucanosyl]n trehalose to yield trehalose and (1-&gt;4)-alpha-D-glucan.</text>
        <dbReference type="EC" id="3.2.1.141"/>
    </reaction>
</comment>
<dbReference type="SUPFAM" id="SSF51445">
    <property type="entry name" value="(Trans)glycosidases"/>
    <property type="match status" value="1"/>
</dbReference>
<dbReference type="InterPro" id="IPR044901">
    <property type="entry name" value="Trehalose_TreZ_E-set_sf"/>
</dbReference>
<evidence type="ECO:0000256" key="7">
    <source>
        <dbReference type="ARBA" id="ARBA00022801"/>
    </source>
</evidence>
<dbReference type="AlphaFoldDB" id="A0A0F9WB34"/>
<comment type="caution">
    <text evidence="14">The sequence shown here is derived from an EMBL/GenBank/DDBJ whole genome shotgun (WGS) entry which is preliminary data.</text>
</comment>
<evidence type="ECO:0000256" key="1">
    <source>
        <dbReference type="ARBA" id="ARBA00004496"/>
    </source>
</evidence>
<keyword evidence="6" id="KW-0963">Cytoplasm</keyword>
<dbReference type="PANTHER" id="PTHR43651">
    <property type="entry name" value="1,4-ALPHA-GLUCAN-BRANCHING ENZYME"/>
    <property type="match status" value="1"/>
</dbReference>
<evidence type="ECO:0000256" key="4">
    <source>
        <dbReference type="ARBA" id="ARBA00012268"/>
    </source>
</evidence>
<evidence type="ECO:0000256" key="8">
    <source>
        <dbReference type="ARBA" id="ARBA00023277"/>
    </source>
</evidence>
<dbReference type="InterPro" id="IPR012768">
    <property type="entry name" value="Trehalose_TreZ"/>
</dbReference>
<comment type="pathway">
    <text evidence="2">Glycan biosynthesis; trehalose biosynthesis.</text>
</comment>
<evidence type="ECO:0000256" key="6">
    <source>
        <dbReference type="ARBA" id="ARBA00022490"/>
    </source>
</evidence>
<dbReference type="Gene3D" id="2.60.40.10">
    <property type="entry name" value="Immunoglobulins"/>
    <property type="match status" value="1"/>
</dbReference>
<dbReference type="SMART" id="SM00642">
    <property type="entry name" value="Aamy"/>
    <property type="match status" value="1"/>
</dbReference>
<proteinExistence type="inferred from homology"/>
<gene>
    <name evidence="14" type="ORF">LCGC14_0030610</name>
</gene>
<evidence type="ECO:0000259" key="13">
    <source>
        <dbReference type="SMART" id="SM00642"/>
    </source>
</evidence>
<dbReference type="GO" id="GO:0005992">
    <property type="term" value="P:trehalose biosynthetic process"/>
    <property type="evidence" value="ECO:0007669"/>
    <property type="project" value="UniProtKB-UniPathway"/>
</dbReference>
<dbReference type="Gene3D" id="1.10.10.760">
    <property type="entry name" value="E-set domains of sugar-utilizing enzymes"/>
    <property type="match status" value="1"/>
</dbReference>
<evidence type="ECO:0000256" key="5">
    <source>
        <dbReference type="ARBA" id="ARBA00015938"/>
    </source>
</evidence>
<evidence type="ECO:0000256" key="10">
    <source>
        <dbReference type="ARBA" id="ARBA00032057"/>
    </source>
</evidence>
<evidence type="ECO:0000256" key="11">
    <source>
        <dbReference type="ARBA" id="ARBA00033284"/>
    </source>
</evidence>
<comment type="similarity">
    <text evidence="3">Belongs to the glycosyl hydrolase 13 family.</text>
</comment>
<evidence type="ECO:0000313" key="14">
    <source>
        <dbReference type="EMBL" id="KKO09568.1"/>
    </source>
</evidence>
<dbReference type="InterPro" id="IPR013783">
    <property type="entry name" value="Ig-like_fold"/>
</dbReference>
<sequence>MPTRPTHGAFLDENGHTHFSLWAPDAHQVSIELDDGNSHTLQARPDGWFATEFPCKAGTGYRFLINGDSKVPDPASRAQIGDVHGFSSVVDHRAYHWTTDTWQGRPWHETVIYELHVGLLGGFKGVQAYLPYLKKLGVTAVELMPLGEFPGSRNWGYDGVLPFAPEASYGSPEDLKDLVDTAHSLSLMVYVDVVYNHFGPDGNYLGQYASDFFRTDIQTPWGPSIDFRRTEVRDYFCENALMWIMDYRIDGLRLDAVHAISEKDFLVELAQRVRQAAGPERHVHLVLENEDNAANLLQRGFDAQWNDDGHNVLHALLTGEEEGYYADFASDSTVKMARCMSEGFIYQGQATRHGHARGEPSAHLPPSSFVLFLQNHDQIGNRAFGERLITLADEDALKASIALMLLSPMVPLLFMGEEWGSRKPFLFFTDHNEELAQAVREGRQNEFKEFSLFASHPERTVPDPNSIDTFSASRPDYSAIGTEQHQPWQDFYSHLLTLRHDKIIPRLADTQFAGVKVLADSAVSAAWTLSDQSVLRIDINLSEAFVTCEPASDTAEVLFFYRAEPGTDMLAPRSMVAVLENPA</sequence>
<reference evidence="14" key="1">
    <citation type="journal article" date="2015" name="Nature">
        <title>Complex archaea that bridge the gap between prokaryotes and eukaryotes.</title>
        <authorList>
            <person name="Spang A."/>
            <person name="Saw J.H."/>
            <person name="Jorgensen S.L."/>
            <person name="Zaremba-Niedzwiedzka K."/>
            <person name="Martijn J."/>
            <person name="Lind A.E."/>
            <person name="van Eijk R."/>
            <person name="Schleper C."/>
            <person name="Guy L."/>
            <person name="Ettema T.J."/>
        </authorList>
    </citation>
    <scope>NUCLEOTIDE SEQUENCE</scope>
</reference>
<feature type="domain" description="Glycosyl hydrolase family 13 catalytic" evidence="13">
    <location>
        <begin position="110"/>
        <end position="443"/>
    </location>
</feature>
<name>A0A0F9WB34_9ZZZZ</name>
<accession>A0A0F9WB34</accession>
<comment type="subcellular location">
    <subcellularLocation>
        <location evidence="1">Cytoplasm</location>
    </subcellularLocation>
</comment>
<evidence type="ECO:0000256" key="12">
    <source>
        <dbReference type="ARBA" id="ARBA00034013"/>
    </source>
</evidence>
<evidence type="ECO:0000256" key="3">
    <source>
        <dbReference type="ARBA" id="ARBA00008061"/>
    </source>
</evidence>
<dbReference type="UniPathway" id="UPA00299"/>
<dbReference type="GO" id="GO:0033942">
    <property type="term" value="F:4-alpha-D-(1-&gt;4)-alpha-D-glucanotrehalose trehalohydrolase activity"/>
    <property type="evidence" value="ECO:0007669"/>
    <property type="project" value="UniProtKB-EC"/>
</dbReference>
<dbReference type="EC" id="3.2.1.141" evidence="4"/>
<dbReference type="InterPro" id="IPR022567">
    <property type="entry name" value="DUF3459"/>
</dbReference>
<evidence type="ECO:0000256" key="2">
    <source>
        <dbReference type="ARBA" id="ARBA00005199"/>
    </source>
</evidence>
<keyword evidence="9" id="KW-0326">Glycosidase</keyword>
<dbReference type="InterPro" id="IPR017853">
    <property type="entry name" value="GH"/>
</dbReference>
<dbReference type="PANTHER" id="PTHR43651:SF11">
    <property type="entry name" value="MALTO-OLIGOSYLTREHALOSE TREHALOHYDROLASE"/>
    <property type="match status" value="1"/>
</dbReference>
<dbReference type="Pfam" id="PF11941">
    <property type="entry name" value="DUF3459"/>
    <property type="match status" value="1"/>
</dbReference>
<keyword evidence="7" id="KW-0378">Hydrolase</keyword>
<dbReference type="SUPFAM" id="SSF81296">
    <property type="entry name" value="E set domains"/>
    <property type="match status" value="1"/>
</dbReference>
<protein>
    <recommendedName>
        <fullName evidence="5">Malto-oligosyltrehalose trehalohydrolase</fullName>
        <ecNumber evidence="4">3.2.1.141</ecNumber>
    </recommendedName>
    <alternativeName>
        <fullName evidence="11">4-alpha-D-((1-&gt;4)-alpha-D-glucano)trehalose trehalohydrolase</fullName>
    </alternativeName>
    <alternativeName>
        <fullName evidence="10">Maltooligosyl trehalose trehalohydrolase</fullName>
    </alternativeName>
</protein>
<dbReference type="Gene3D" id="3.20.20.80">
    <property type="entry name" value="Glycosidases"/>
    <property type="match status" value="1"/>
</dbReference>
<dbReference type="InterPro" id="IPR014756">
    <property type="entry name" value="Ig_E-set"/>
</dbReference>
<dbReference type="Pfam" id="PF00128">
    <property type="entry name" value="Alpha-amylase"/>
    <property type="match status" value="1"/>
</dbReference>
<dbReference type="NCBIfam" id="TIGR02402">
    <property type="entry name" value="trehalose_TreZ"/>
    <property type="match status" value="1"/>
</dbReference>